<dbReference type="GO" id="GO:0004350">
    <property type="term" value="F:glutamate-5-semialdehyde dehydrogenase activity"/>
    <property type="evidence" value="ECO:0007669"/>
    <property type="project" value="UniProtKB-UniRule"/>
</dbReference>
<gene>
    <name evidence="7 10" type="primary">proA</name>
    <name evidence="10" type="ORF">A1A1_13262</name>
    <name evidence="9" type="ORF">BBH88_03545</name>
</gene>
<dbReference type="eggNOG" id="COG0014">
    <property type="taxonomic scope" value="Bacteria"/>
</dbReference>
<feature type="domain" description="Aldehyde dehydrogenase" evidence="8">
    <location>
        <begin position="22"/>
        <end position="295"/>
    </location>
</feature>
<evidence type="ECO:0000256" key="5">
    <source>
        <dbReference type="ARBA" id="ARBA00023002"/>
    </source>
</evidence>
<dbReference type="PROSITE" id="PS01223">
    <property type="entry name" value="PROA"/>
    <property type="match status" value="1"/>
</dbReference>
<evidence type="ECO:0000313" key="10">
    <source>
        <dbReference type="EMBL" id="EIM06081.1"/>
    </source>
</evidence>
<comment type="similarity">
    <text evidence="7">Belongs to the gamma-glutamyl phosphate reductase family.</text>
</comment>
<comment type="function">
    <text evidence="7">Catalyzes the NADPH-dependent reduction of L-glutamate 5-phosphate into L-glutamate 5-semialdehyde and phosphate. The product spontaneously undergoes cyclization to form 1-pyrroline-5-carboxylate.</text>
</comment>
<dbReference type="PANTHER" id="PTHR11063">
    <property type="entry name" value="GLUTAMATE SEMIALDEHYDE DEHYDROGENASE"/>
    <property type="match status" value="1"/>
</dbReference>
<evidence type="ECO:0000313" key="12">
    <source>
        <dbReference type="Proteomes" id="UP000092661"/>
    </source>
</evidence>
<dbReference type="SUPFAM" id="SSF53720">
    <property type="entry name" value="ALDH-like"/>
    <property type="match status" value="1"/>
</dbReference>
<dbReference type="InterPro" id="IPR000965">
    <property type="entry name" value="GPR_dom"/>
</dbReference>
<dbReference type="OrthoDB" id="9809970at2"/>
<evidence type="ECO:0000256" key="7">
    <source>
        <dbReference type="HAMAP-Rule" id="MF_00412"/>
    </source>
</evidence>
<dbReference type="Gene3D" id="3.40.309.10">
    <property type="entry name" value="Aldehyde Dehydrogenase, Chain A, domain 2"/>
    <property type="match status" value="1"/>
</dbReference>
<keyword evidence="4 7" id="KW-0521">NADP</keyword>
<proteinExistence type="inferred from homology"/>
<evidence type="ECO:0000256" key="6">
    <source>
        <dbReference type="ARBA" id="ARBA00049024"/>
    </source>
</evidence>
<dbReference type="InterPro" id="IPR016163">
    <property type="entry name" value="Ald_DH_C"/>
</dbReference>
<dbReference type="CDD" id="cd07079">
    <property type="entry name" value="ALDH_F18-19_ProA-GPR"/>
    <property type="match status" value="1"/>
</dbReference>
<dbReference type="Pfam" id="PF00171">
    <property type="entry name" value="Aldedh"/>
    <property type="match status" value="1"/>
</dbReference>
<dbReference type="InterPro" id="IPR015590">
    <property type="entry name" value="Aldehyde_DH_dom"/>
</dbReference>
<dbReference type="NCBIfam" id="TIGR00407">
    <property type="entry name" value="proA"/>
    <property type="match status" value="1"/>
</dbReference>
<keyword evidence="12" id="KW-1185">Reference proteome</keyword>
<dbReference type="Proteomes" id="UP000004725">
    <property type="component" value="Unassembled WGS sequence"/>
</dbReference>
<dbReference type="AlphaFoldDB" id="A0A1C7DD57"/>
<dbReference type="InterPro" id="IPR012134">
    <property type="entry name" value="Glu-5-SA_DH"/>
</dbReference>
<dbReference type="Proteomes" id="UP000092661">
    <property type="component" value="Chromosome"/>
</dbReference>
<keyword evidence="7" id="KW-0963">Cytoplasm</keyword>
<dbReference type="PANTHER" id="PTHR11063:SF8">
    <property type="entry name" value="DELTA-1-PYRROLINE-5-CARBOXYLATE SYNTHASE"/>
    <property type="match status" value="1"/>
</dbReference>
<evidence type="ECO:0000313" key="9">
    <source>
        <dbReference type="EMBL" id="ANU09449.1"/>
    </source>
</evidence>
<keyword evidence="3 7" id="KW-0641">Proline biosynthesis</keyword>
<evidence type="ECO:0000256" key="1">
    <source>
        <dbReference type="ARBA" id="ARBA00004985"/>
    </source>
</evidence>
<protein>
    <recommendedName>
        <fullName evidence="7">Gamma-glutamyl phosphate reductase</fullName>
        <shortName evidence="7">GPR</shortName>
        <ecNumber evidence="7">1.2.1.41</ecNumber>
    </recommendedName>
    <alternativeName>
        <fullName evidence="7">Glutamate-5-semialdehyde dehydrogenase</fullName>
    </alternativeName>
    <alternativeName>
        <fullName evidence="7">Glutamyl-gamma-semialdehyde dehydrogenase</fullName>
        <shortName evidence="7">GSA dehydrogenase</shortName>
    </alternativeName>
</protein>
<dbReference type="Gene3D" id="3.40.605.10">
    <property type="entry name" value="Aldehyde Dehydrogenase, Chain A, domain 1"/>
    <property type="match status" value="1"/>
</dbReference>
<comment type="pathway">
    <text evidence="1 7">Amino-acid biosynthesis; L-proline biosynthesis; L-glutamate 5-semialdehyde from L-glutamate: step 2/2.</text>
</comment>
<evidence type="ECO:0000259" key="8">
    <source>
        <dbReference type="Pfam" id="PF00171"/>
    </source>
</evidence>
<evidence type="ECO:0000313" key="11">
    <source>
        <dbReference type="Proteomes" id="UP000004725"/>
    </source>
</evidence>
<comment type="subcellular location">
    <subcellularLocation>
        <location evidence="7">Cytoplasm</location>
    </subcellularLocation>
</comment>
<keyword evidence="2 7" id="KW-0028">Amino-acid biosynthesis</keyword>
<evidence type="ECO:0000256" key="4">
    <source>
        <dbReference type="ARBA" id="ARBA00022857"/>
    </source>
</evidence>
<dbReference type="FunFam" id="3.40.309.10:FF:000006">
    <property type="entry name" value="Gamma-glutamyl phosphate reductase"/>
    <property type="match status" value="1"/>
</dbReference>
<name>A0A1C7DD57_9BACL</name>
<dbReference type="HAMAP" id="MF_00412">
    <property type="entry name" value="ProA"/>
    <property type="match status" value="1"/>
</dbReference>
<reference evidence="9" key="3">
    <citation type="submission" date="2016-10" db="EMBL/GenBank/DDBJ databases">
        <authorList>
            <person name="See-Too W.S."/>
        </authorList>
    </citation>
    <scope>NUCLEOTIDE SEQUENCE</scope>
    <source>
        <strain evidence="9">DSM 14505</strain>
    </source>
</reference>
<dbReference type="KEGG" id="pana:BBH88_03545"/>
<accession>A0A1C7DD57</accession>
<sequence length="425" mass="46523">MTELLQEQQIEKSELLQKAIQAKQASAVLAKSTSKQKNNALRSISVQLLEEQAYILEENSKDVEVGRQNGMSDSLVDRLKLDQPRLKDMADALIQLTKLADPVGEVLEKWERPNGLTMSKIRVPLGVVGMIYEARPNVTVDASSLCLKTGNAVVLRGSSTAIHSNKAIVAVIHRALEKSELPVESVQLLEDTSREAASHMFKLNQYLDVLIPRGGAKLIQTVVQNSTVPVLETGAGNCHVYIDETADVKMAMAIALNAKTQRPSVCNSCESILVHKTWAEEHLPELIGALLDNQVEIHGDEAVQKLFPNVRPAEEADWGTEYLGLEVAMKTVEGVSEAIEHINTYGTKHSETIISSNSENVDQFFMEIDAAAVYHNASTRFTDGFEFGFGAEIGISTQKLHARGPMGLPALTSTKYIVRGNGQIK</sequence>
<dbReference type="EMBL" id="CP016534">
    <property type="protein sequence ID" value="ANU09449.1"/>
    <property type="molecule type" value="Genomic_DNA"/>
</dbReference>
<dbReference type="InterPro" id="IPR020593">
    <property type="entry name" value="G-glutamylP_reductase_CS"/>
</dbReference>
<organism evidence="10 11">
    <name type="scientific">Planococcus antarcticus DSM 14505</name>
    <dbReference type="NCBI Taxonomy" id="1185653"/>
    <lineage>
        <taxon>Bacteria</taxon>
        <taxon>Bacillati</taxon>
        <taxon>Bacillota</taxon>
        <taxon>Bacilli</taxon>
        <taxon>Bacillales</taxon>
        <taxon>Caryophanaceae</taxon>
        <taxon>Planococcus</taxon>
    </lineage>
</organism>
<comment type="catalytic activity">
    <reaction evidence="6 7">
        <text>L-glutamate 5-semialdehyde + phosphate + NADP(+) = L-glutamyl 5-phosphate + NADPH + H(+)</text>
        <dbReference type="Rhea" id="RHEA:19541"/>
        <dbReference type="ChEBI" id="CHEBI:15378"/>
        <dbReference type="ChEBI" id="CHEBI:43474"/>
        <dbReference type="ChEBI" id="CHEBI:57783"/>
        <dbReference type="ChEBI" id="CHEBI:58066"/>
        <dbReference type="ChEBI" id="CHEBI:58274"/>
        <dbReference type="ChEBI" id="CHEBI:58349"/>
        <dbReference type="EC" id="1.2.1.41"/>
    </reaction>
</comment>
<evidence type="ECO:0000256" key="2">
    <source>
        <dbReference type="ARBA" id="ARBA00022605"/>
    </source>
</evidence>
<dbReference type="PIRSF" id="PIRSF000151">
    <property type="entry name" value="GPR"/>
    <property type="match status" value="1"/>
</dbReference>
<reference evidence="12" key="2">
    <citation type="submission" date="2016-07" db="EMBL/GenBank/DDBJ databases">
        <authorList>
            <person name="See-Too W.S."/>
        </authorList>
    </citation>
    <scope>NUCLEOTIDE SEQUENCE [LARGE SCALE GENOMIC DNA]</scope>
    <source>
        <strain evidence="12">DSM 14505</strain>
    </source>
</reference>
<dbReference type="EC" id="1.2.1.41" evidence="7"/>
<dbReference type="GO" id="GO:0055129">
    <property type="term" value="P:L-proline biosynthetic process"/>
    <property type="evidence" value="ECO:0007669"/>
    <property type="project" value="UniProtKB-UniRule"/>
</dbReference>
<dbReference type="EMBL" id="AJYB01000042">
    <property type="protein sequence ID" value="EIM06081.1"/>
    <property type="molecule type" value="Genomic_DNA"/>
</dbReference>
<dbReference type="GO" id="GO:0005737">
    <property type="term" value="C:cytoplasm"/>
    <property type="evidence" value="ECO:0007669"/>
    <property type="project" value="UniProtKB-SubCell"/>
</dbReference>
<dbReference type="InterPro" id="IPR016162">
    <property type="entry name" value="Ald_DH_N"/>
</dbReference>
<dbReference type="InterPro" id="IPR016161">
    <property type="entry name" value="Ald_DH/histidinol_DH"/>
</dbReference>
<dbReference type="GO" id="GO:0050661">
    <property type="term" value="F:NADP binding"/>
    <property type="evidence" value="ECO:0007669"/>
    <property type="project" value="InterPro"/>
</dbReference>
<dbReference type="NCBIfam" id="NF001221">
    <property type="entry name" value="PRK00197.1"/>
    <property type="match status" value="1"/>
</dbReference>
<keyword evidence="5 7" id="KW-0560">Oxidoreductase</keyword>
<reference evidence="10 11" key="1">
    <citation type="journal article" date="2012" name="J. Bacteriol.">
        <title>Genome Sequence of the Antarctic Psychrophile Bacterium Planococcus antarcticus DSM 14505.</title>
        <authorList>
            <person name="Margolles A."/>
            <person name="Gueimonde M."/>
            <person name="Sanchez B."/>
        </authorList>
    </citation>
    <scope>NUCLEOTIDE SEQUENCE [LARGE SCALE GENOMIC DNA]</scope>
    <source>
        <strain evidence="10 11">DSM 14505</strain>
    </source>
</reference>
<dbReference type="RefSeq" id="WP_006830616.1">
    <property type="nucleotide sequence ID" value="NZ_AJYB01000042.1"/>
</dbReference>
<evidence type="ECO:0000256" key="3">
    <source>
        <dbReference type="ARBA" id="ARBA00022650"/>
    </source>
</evidence>